<dbReference type="GO" id="GO:0007508">
    <property type="term" value="P:larval heart development"/>
    <property type="evidence" value="ECO:0007669"/>
    <property type="project" value="TreeGrafter"/>
</dbReference>
<dbReference type="GO" id="GO:0061343">
    <property type="term" value="P:cell adhesion involved in heart morphogenesis"/>
    <property type="evidence" value="ECO:0007669"/>
    <property type="project" value="TreeGrafter"/>
</dbReference>
<feature type="domain" description="Reverse transcriptase" evidence="1">
    <location>
        <begin position="703"/>
        <end position="822"/>
    </location>
</feature>
<dbReference type="PANTHER" id="PTHR33395:SF22">
    <property type="entry name" value="REVERSE TRANSCRIPTASE DOMAIN-CONTAINING PROTEIN"/>
    <property type="match status" value="1"/>
</dbReference>
<dbReference type="Proteomes" id="UP000691718">
    <property type="component" value="Unassembled WGS sequence"/>
</dbReference>
<evidence type="ECO:0000313" key="3">
    <source>
        <dbReference type="EMBL" id="CAG5046892.1"/>
    </source>
</evidence>
<dbReference type="Pfam" id="PF00078">
    <property type="entry name" value="RVT_1"/>
    <property type="match status" value="1"/>
</dbReference>
<comment type="caution">
    <text evidence="3">The sequence shown here is derived from an EMBL/GenBank/DDBJ whole genome shotgun (WGS) entry which is preliminary data.</text>
</comment>
<evidence type="ECO:0000259" key="2">
    <source>
        <dbReference type="Pfam" id="PF14529"/>
    </source>
</evidence>
<gene>
    <name evidence="3" type="ORF">PAPOLLO_LOCUS23690</name>
</gene>
<accession>A0A8S3Y2E7</accession>
<protein>
    <submittedName>
        <fullName evidence="3">(apollo) hypothetical protein</fullName>
    </submittedName>
</protein>
<evidence type="ECO:0000259" key="1">
    <source>
        <dbReference type="Pfam" id="PF00078"/>
    </source>
</evidence>
<dbReference type="InterPro" id="IPR005135">
    <property type="entry name" value="Endo/exonuclease/phosphatase"/>
</dbReference>
<name>A0A8S3Y2E7_PARAO</name>
<dbReference type="AlphaFoldDB" id="A0A8S3Y2E7"/>
<evidence type="ECO:0000313" key="4">
    <source>
        <dbReference type="Proteomes" id="UP000691718"/>
    </source>
</evidence>
<dbReference type="CDD" id="cd01650">
    <property type="entry name" value="RT_nLTR_like"/>
    <property type="match status" value="1"/>
</dbReference>
<feature type="domain" description="Endonuclease/exonuclease/phosphatase" evidence="2">
    <location>
        <begin position="308"/>
        <end position="424"/>
    </location>
</feature>
<keyword evidence="4" id="KW-1185">Reference proteome</keyword>
<dbReference type="OrthoDB" id="6928959at2759"/>
<dbReference type="GO" id="GO:0031012">
    <property type="term" value="C:extracellular matrix"/>
    <property type="evidence" value="ECO:0007669"/>
    <property type="project" value="TreeGrafter"/>
</dbReference>
<dbReference type="EMBL" id="CAJQZP010001449">
    <property type="protein sequence ID" value="CAG5046892.1"/>
    <property type="molecule type" value="Genomic_DNA"/>
</dbReference>
<reference evidence="3" key="1">
    <citation type="submission" date="2021-04" db="EMBL/GenBank/DDBJ databases">
        <authorList>
            <person name="Tunstrom K."/>
        </authorList>
    </citation>
    <scope>NUCLEOTIDE SEQUENCE</scope>
</reference>
<sequence length="837" mass="95408">MSTTKCYQCVKSVNMEDAVQCDGCKRHLCFTCSGLTSSEIKVMGLKTKRTMLFLCKPCREGLFQVPILIKAVDALRDEVQQLRLELASKSGLTDATSASKTVTSDVIAEIRERERRACNILIAGTKESEAEDVQIRQKHDENVVNNIIRNLNDEISPSDVLKIIRLGKRETGKTRLLKVVFKSRWVAVKALQNKQKLSKPLQIYCDQTPKQREALQALRTELLARQEKETWLKSIDKGASISIPGYTLYRLDRKIIPGGKSRGGGVAVYVRKFINNVPIVVKKNSAYMSELTEALYLDIQLKSHHFLLVVIYRADNDKEWNIKDKILYENLSTASAHNTMVIVGDFNYRDIVWPLSYKQSLHDSAQLFQKFYFDSALCQLVTEPTRYQSGNIPSLLDLVMTNEEDLISGITNSAPIGKSDHCVIEFQIQYLISSPSAQGLFRRALHKINYEIVNAELKNKLCSHDWSKSVDEQWMALKDEVEIVLDRHAPLNMVKKKKNLNKPWINASIVELTKQKKILWDSYVADKKCDTKYKAYRDCNNRCVSEARRLRSLYEAKIVESGNKPFYTHLRSCMASKVGLPPVVRDELGNLVVEGSKIAEAFACEFEKTYSLEPDLNNISIPIPRVKNSIDDIKFTSQDVLMVLKSLNVNSATGPDNVPGVFLQSCAETITPVLVNILNESYASGEIPKDWRHAIVTPVFKKGDKLDPANYRPISLTSIVCKCMEKIICKKVKKFLANEKIIPDNQHGFVERRSTTTNLLSCYHRWTEELDKHNPLDIFYLDFERAFDKVPHRRLLVKLEHLGIRGNLLKWIKNYLSGRTFQHASLGFRGLYNLEVC</sequence>
<dbReference type="PANTHER" id="PTHR33395">
    <property type="entry name" value="TRANSCRIPTASE, PUTATIVE-RELATED-RELATED"/>
    <property type="match status" value="1"/>
</dbReference>
<dbReference type="GO" id="GO:0003824">
    <property type="term" value="F:catalytic activity"/>
    <property type="evidence" value="ECO:0007669"/>
    <property type="project" value="InterPro"/>
</dbReference>
<proteinExistence type="predicted"/>
<dbReference type="Pfam" id="PF14529">
    <property type="entry name" value="Exo_endo_phos_2"/>
    <property type="match status" value="1"/>
</dbReference>
<organism evidence="3 4">
    <name type="scientific">Parnassius apollo</name>
    <name type="common">Apollo butterfly</name>
    <name type="synonym">Papilio apollo</name>
    <dbReference type="NCBI Taxonomy" id="110799"/>
    <lineage>
        <taxon>Eukaryota</taxon>
        <taxon>Metazoa</taxon>
        <taxon>Ecdysozoa</taxon>
        <taxon>Arthropoda</taxon>
        <taxon>Hexapoda</taxon>
        <taxon>Insecta</taxon>
        <taxon>Pterygota</taxon>
        <taxon>Neoptera</taxon>
        <taxon>Endopterygota</taxon>
        <taxon>Lepidoptera</taxon>
        <taxon>Glossata</taxon>
        <taxon>Ditrysia</taxon>
        <taxon>Papilionoidea</taxon>
        <taxon>Papilionidae</taxon>
        <taxon>Parnassiinae</taxon>
        <taxon>Parnassini</taxon>
        <taxon>Parnassius</taxon>
        <taxon>Parnassius</taxon>
    </lineage>
</organism>
<dbReference type="InterPro" id="IPR000477">
    <property type="entry name" value="RT_dom"/>
</dbReference>